<reference evidence="2 6" key="3">
    <citation type="journal article" date="2020" name="Cell Host Microbe">
        <title>Functional and Genomic Variation between Human-Derived Isolates of Lachnospiraceae Reveals Inter- and Intra-Species Diversity.</title>
        <authorList>
            <person name="Sorbara M.T."/>
            <person name="Littmann E.R."/>
            <person name="Fontana E."/>
            <person name="Moody T.U."/>
            <person name="Kohout C.E."/>
            <person name="Gjonbalaj M."/>
            <person name="Eaton V."/>
            <person name="Seok R."/>
            <person name="Leiner I.M."/>
            <person name="Pamer E.G."/>
        </authorList>
    </citation>
    <scope>NUCLEOTIDE SEQUENCE [LARGE SCALE GENOMIC DNA]</scope>
    <source>
        <strain evidence="2 6">MSK.2.26</strain>
    </source>
</reference>
<evidence type="ECO:0000313" key="1">
    <source>
        <dbReference type="EMBL" id="GEA36335.1"/>
    </source>
</evidence>
<dbReference type="AlphaFoldDB" id="A0A829W1P1"/>
<dbReference type="Proteomes" id="UP000315200">
    <property type="component" value="Unassembled WGS sequence"/>
</dbReference>
<dbReference type="Proteomes" id="UP000501069">
    <property type="component" value="Chromosome"/>
</dbReference>
<dbReference type="Proteomes" id="UP000719916">
    <property type="component" value="Unassembled WGS sequence"/>
</dbReference>
<evidence type="ECO:0000313" key="6">
    <source>
        <dbReference type="Proteomes" id="UP000719916"/>
    </source>
</evidence>
<protein>
    <submittedName>
        <fullName evidence="1">Uncharacterized protein</fullName>
    </submittedName>
</protein>
<dbReference type="GeneID" id="57960731"/>
<evidence type="ECO:0000313" key="3">
    <source>
        <dbReference type="EMBL" id="QIX89093.1"/>
    </source>
</evidence>
<gene>
    <name evidence="1" type="ORF">Ccl03g_20480</name>
    <name evidence="3" type="ORF">FOC47_06095</name>
    <name evidence="2" type="ORF">G5B26_11515</name>
</gene>
<evidence type="ECO:0000313" key="5">
    <source>
        <dbReference type="Proteomes" id="UP000501069"/>
    </source>
</evidence>
<dbReference type="EMBL" id="CP050964">
    <property type="protein sequence ID" value="QIX89093.1"/>
    <property type="molecule type" value="Genomic_DNA"/>
</dbReference>
<reference evidence="2" key="4">
    <citation type="submission" date="2020-02" db="EMBL/GenBank/DDBJ databases">
        <authorList>
            <person name="Littmann E."/>
            <person name="Sorbara M."/>
        </authorList>
    </citation>
    <scope>NUCLEOTIDE SEQUENCE</scope>
    <source>
        <strain evidence="2">MSK.2.26</strain>
    </source>
</reference>
<accession>A0A829W1P1</accession>
<sequence>MGIIRRSEYVKILEEAVSYIGYAVSQAKTGRYSVETRQLLYAESLMRMNHT</sequence>
<name>A0A829W1P1_9FIRM</name>
<evidence type="ECO:0000313" key="4">
    <source>
        <dbReference type="Proteomes" id="UP000315200"/>
    </source>
</evidence>
<organism evidence="1 4">
    <name type="scientific">Enterocloster clostridioformis</name>
    <dbReference type="NCBI Taxonomy" id="1531"/>
    <lineage>
        <taxon>Bacteria</taxon>
        <taxon>Bacillati</taxon>
        <taxon>Bacillota</taxon>
        <taxon>Clostridia</taxon>
        <taxon>Lachnospirales</taxon>
        <taxon>Lachnospiraceae</taxon>
        <taxon>Enterocloster</taxon>
    </lineage>
</organism>
<reference evidence="3 5" key="2">
    <citation type="submission" date="2019-11" db="EMBL/GenBank/DDBJ databases">
        <title>FDA dAtabase for Regulatory Grade micrObial Sequences (FDA-ARGOS): Supporting development and validation of Infectious Disease Dx tests.</title>
        <authorList>
            <person name="Turner S."/>
            <person name="Byrd R."/>
            <person name="Tallon L."/>
            <person name="Sadzewicz L."/>
            <person name="Vavikolanu K."/>
            <person name="Mehta A."/>
            <person name="Aluvathingal J."/>
            <person name="Nadendla S."/>
            <person name="Myers T."/>
            <person name="Yan Y."/>
            <person name="Sichtig H."/>
        </authorList>
    </citation>
    <scope>NUCLEOTIDE SEQUENCE [LARGE SCALE GENOMIC DNA]</scope>
    <source>
        <strain evidence="3 5">FDAARGOS_739</strain>
    </source>
</reference>
<reference evidence="1 4" key="1">
    <citation type="submission" date="2019-06" db="EMBL/GenBank/DDBJ databases">
        <title>Draft genome sequence of [Clostridium] clostridioforme NBRC 113352.</title>
        <authorList>
            <person name="Miura T."/>
            <person name="Furukawa M."/>
            <person name="Shimamura M."/>
            <person name="Ohyama Y."/>
            <person name="Yamazoe A."/>
            <person name="Kawasaki H."/>
        </authorList>
    </citation>
    <scope>NUCLEOTIDE SEQUENCE [LARGE SCALE GENOMIC DNA]</scope>
    <source>
        <strain evidence="1 4">NBRC 113352</strain>
    </source>
</reference>
<dbReference type="RefSeq" id="WP_155418904.1">
    <property type="nucleotide sequence ID" value="NZ_BJLB01000001.1"/>
</dbReference>
<dbReference type="EMBL" id="JAAISW010000015">
    <property type="protein sequence ID" value="NSJ44199.1"/>
    <property type="molecule type" value="Genomic_DNA"/>
</dbReference>
<evidence type="ECO:0000313" key="2">
    <source>
        <dbReference type="EMBL" id="NSJ44199.1"/>
    </source>
</evidence>
<proteinExistence type="predicted"/>
<dbReference type="EMBL" id="BJLB01000001">
    <property type="protein sequence ID" value="GEA36335.1"/>
    <property type="molecule type" value="Genomic_DNA"/>
</dbReference>